<proteinExistence type="predicted"/>
<dbReference type="EMBL" id="JAHCMY010000007">
    <property type="protein sequence ID" value="MBS9524965.1"/>
    <property type="molecule type" value="Genomic_DNA"/>
</dbReference>
<reference evidence="1 2" key="1">
    <citation type="submission" date="2021-05" db="EMBL/GenBank/DDBJ databases">
        <authorList>
            <person name="Zhang Z.D."/>
            <person name="Osman G."/>
        </authorList>
    </citation>
    <scope>NUCLEOTIDE SEQUENCE [LARGE SCALE GENOMIC DNA]</scope>
    <source>
        <strain evidence="1 2">KCTC 32217</strain>
    </source>
</reference>
<dbReference type="AlphaFoldDB" id="A0AAP2CJB5"/>
<keyword evidence="2" id="KW-1185">Reference proteome</keyword>
<dbReference type="Proteomes" id="UP001319104">
    <property type="component" value="Unassembled WGS sequence"/>
</dbReference>
<protein>
    <submittedName>
        <fullName evidence="1">Uncharacterized protein</fullName>
    </submittedName>
</protein>
<accession>A0AAP2CJB5</accession>
<organism evidence="1 2">
    <name type="scientific">Litoribacter ruber</name>
    <dbReference type="NCBI Taxonomy" id="702568"/>
    <lineage>
        <taxon>Bacteria</taxon>
        <taxon>Pseudomonadati</taxon>
        <taxon>Bacteroidota</taxon>
        <taxon>Cytophagia</taxon>
        <taxon>Cytophagales</taxon>
        <taxon>Cyclobacteriaceae</taxon>
        <taxon>Litoribacter</taxon>
    </lineage>
</organism>
<sequence>MKRITPMIIPNGKRKSGRLTTPKILFSNTSQISTEKKYIKKEMSFLEPIALNFIG</sequence>
<evidence type="ECO:0000313" key="2">
    <source>
        <dbReference type="Proteomes" id="UP001319104"/>
    </source>
</evidence>
<evidence type="ECO:0000313" key="1">
    <source>
        <dbReference type="EMBL" id="MBS9524965.1"/>
    </source>
</evidence>
<dbReference type="RefSeq" id="WP_213945823.1">
    <property type="nucleotide sequence ID" value="NZ_JAHCMY010000007.1"/>
</dbReference>
<name>A0AAP2CJB5_9BACT</name>
<comment type="caution">
    <text evidence="1">The sequence shown here is derived from an EMBL/GenBank/DDBJ whole genome shotgun (WGS) entry which is preliminary data.</text>
</comment>
<gene>
    <name evidence="1" type="ORF">KI659_13175</name>
</gene>